<sequence length="98" mass="11146">FPSLRLLDLRWIEDVKDSHLRELLLPPTDSKPGCNRLTDQCLPLFRRCPRLSRVDLRSCRHVTPEGCARFCEDSGPPAPPPAGPPFRCPEEKLLIKDS</sequence>
<dbReference type="EMBL" id="JAHDVG010000483">
    <property type="protein sequence ID" value="KAH1171353.1"/>
    <property type="molecule type" value="Genomic_DNA"/>
</dbReference>
<proteinExistence type="predicted"/>
<dbReference type="Proteomes" id="UP000827986">
    <property type="component" value="Unassembled WGS sequence"/>
</dbReference>
<accession>A0A9D3X1W4</accession>
<dbReference type="AlphaFoldDB" id="A0A9D3X1W4"/>
<evidence type="ECO:0000313" key="2">
    <source>
        <dbReference type="Proteomes" id="UP000827986"/>
    </source>
</evidence>
<organism evidence="1 2">
    <name type="scientific">Mauremys mutica</name>
    <name type="common">yellowpond turtle</name>
    <dbReference type="NCBI Taxonomy" id="74926"/>
    <lineage>
        <taxon>Eukaryota</taxon>
        <taxon>Metazoa</taxon>
        <taxon>Chordata</taxon>
        <taxon>Craniata</taxon>
        <taxon>Vertebrata</taxon>
        <taxon>Euteleostomi</taxon>
        <taxon>Archelosauria</taxon>
        <taxon>Testudinata</taxon>
        <taxon>Testudines</taxon>
        <taxon>Cryptodira</taxon>
        <taxon>Durocryptodira</taxon>
        <taxon>Testudinoidea</taxon>
        <taxon>Geoemydidae</taxon>
        <taxon>Geoemydinae</taxon>
        <taxon>Mauremys</taxon>
    </lineage>
</organism>
<gene>
    <name evidence="1" type="ORF">KIL84_006971</name>
</gene>
<dbReference type="InterPro" id="IPR032675">
    <property type="entry name" value="LRR_dom_sf"/>
</dbReference>
<name>A0A9D3X1W4_9SAUR</name>
<evidence type="ECO:0000313" key="1">
    <source>
        <dbReference type="EMBL" id="KAH1171353.1"/>
    </source>
</evidence>
<dbReference type="Gene3D" id="3.80.10.10">
    <property type="entry name" value="Ribonuclease Inhibitor"/>
    <property type="match status" value="1"/>
</dbReference>
<evidence type="ECO:0008006" key="3">
    <source>
        <dbReference type="Google" id="ProtNLM"/>
    </source>
</evidence>
<reference evidence="1" key="1">
    <citation type="submission" date="2021-09" db="EMBL/GenBank/DDBJ databases">
        <title>The genome of Mauremys mutica provides insights into the evolution of semi-aquatic lifestyle.</title>
        <authorList>
            <person name="Gong S."/>
            <person name="Gao Y."/>
        </authorList>
    </citation>
    <scope>NUCLEOTIDE SEQUENCE</scope>
    <source>
        <strain evidence="1">MM-2020</strain>
        <tissue evidence="1">Muscle</tissue>
    </source>
</reference>
<feature type="non-terminal residue" evidence="1">
    <location>
        <position position="98"/>
    </location>
</feature>
<dbReference type="SUPFAM" id="SSF52047">
    <property type="entry name" value="RNI-like"/>
    <property type="match status" value="1"/>
</dbReference>
<protein>
    <recommendedName>
        <fullName evidence="3">F-box/LRR-repeat protein 19</fullName>
    </recommendedName>
</protein>
<keyword evidence="2" id="KW-1185">Reference proteome</keyword>
<comment type="caution">
    <text evidence="1">The sequence shown here is derived from an EMBL/GenBank/DDBJ whole genome shotgun (WGS) entry which is preliminary data.</text>
</comment>